<feature type="compositionally biased region" description="Low complexity" evidence="1">
    <location>
        <begin position="102"/>
        <end position="111"/>
    </location>
</feature>
<evidence type="ECO:0000256" key="1">
    <source>
        <dbReference type="SAM" id="MobiDB-lite"/>
    </source>
</evidence>
<name>A0ABR2P9J0_9ROSI</name>
<evidence type="ECO:0000313" key="2">
    <source>
        <dbReference type="EMBL" id="KAK8985091.1"/>
    </source>
</evidence>
<protein>
    <submittedName>
        <fullName evidence="2">Uncharacterized protein</fullName>
    </submittedName>
</protein>
<comment type="caution">
    <text evidence="2">The sequence shown here is derived from an EMBL/GenBank/DDBJ whole genome shotgun (WGS) entry which is preliminary data.</text>
</comment>
<feature type="compositionally biased region" description="Acidic residues" evidence="1">
    <location>
        <begin position="128"/>
        <end position="144"/>
    </location>
</feature>
<dbReference type="EMBL" id="JBBPBN010000071">
    <property type="protein sequence ID" value="KAK8985091.1"/>
    <property type="molecule type" value="Genomic_DNA"/>
</dbReference>
<gene>
    <name evidence="2" type="ORF">V6N11_076782</name>
</gene>
<accession>A0ABR2P9J0</accession>
<organism evidence="2 3">
    <name type="scientific">Hibiscus sabdariffa</name>
    <name type="common">roselle</name>
    <dbReference type="NCBI Taxonomy" id="183260"/>
    <lineage>
        <taxon>Eukaryota</taxon>
        <taxon>Viridiplantae</taxon>
        <taxon>Streptophyta</taxon>
        <taxon>Embryophyta</taxon>
        <taxon>Tracheophyta</taxon>
        <taxon>Spermatophyta</taxon>
        <taxon>Magnoliopsida</taxon>
        <taxon>eudicotyledons</taxon>
        <taxon>Gunneridae</taxon>
        <taxon>Pentapetalae</taxon>
        <taxon>rosids</taxon>
        <taxon>malvids</taxon>
        <taxon>Malvales</taxon>
        <taxon>Malvaceae</taxon>
        <taxon>Malvoideae</taxon>
        <taxon>Hibiscus</taxon>
    </lineage>
</organism>
<feature type="region of interest" description="Disordered" evidence="1">
    <location>
        <begin position="57"/>
        <end position="154"/>
    </location>
</feature>
<keyword evidence="3" id="KW-1185">Reference proteome</keyword>
<sequence>MQSILAFPYLISALYCRHGVSTYKNEKYTDFRTGWDRKHYLKKMDVADAIPIQVAIPTPAQSEHTEAPAAPADIAESSRARKRKTPAARIIREDDSPELTVDPPAAADPPAQLSPAKRRRCYHVIISDIDDDDENNDDGDDGSDDPASSKSLAF</sequence>
<evidence type="ECO:0000313" key="3">
    <source>
        <dbReference type="Proteomes" id="UP001396334"/>
    </source>
</evidence>
<proteinExistence type="predicted"/>
<dbReference type="Proteomes" id="UP001396334">
    <property type="component" value="Unassembled WGS sequence"/>
</dbReference>
<reference evidence="2 3" key="1">
    <citation type="journal article" date="2024" name="G3 (Bethesda)">
        <title>Genome assembly of Hibiscus sabdariffa L. provides insights into metabolisms of medicinal natural products.</title>
        <authorList>
            <person name="Kim T."/>
        </authorList>
    </citation>
    <scope>NUCLEOTIDE SEQUENCE [LARGE SCALE GENOMIC DNA]</scope>
    <source>
        <strain evidence="2">TK-2024</strain>
        <tissue evidence="2">Old leaves</tissue>
    </source>
</reference>